<dbReference type="Proteomes" id="UP000190696">
    <property type="component" value="Unassembled WGS sequence"/>
</dbReference>
<dbReference type="AlphaFoldDB" id="A0A0D6SS88"/>
<sequence>MKRVIRIFLFIIMFSVIWFTLQEAVEVTLNYHIHDLLIGAVCFVIVYRFYPALTDNKNPT</sequence>
<proteinExistence type="predicted"/>
<reference evidence="2 4" key="1">
    <citation type="submission" date="2017-01" db="EMBL/GenBank/DDBJ databases">
        <title>Bacillus cereus isolates.</title>
        <authorList>
            <person name="Beno S.M."/>
        </authorList>
    </citation>
    <scope>NUCLEOTIDE SEQUENCE [LARGE SCALE GENOMIC DNA]</scope>
    <source>
        <strain evidence="2 4">FSL W7-1108</strain>
    </source>
</reference>
<organism evidence="2 4">
    <name type="scientific">Bacillus mycoides</name>
    <dbReference type="NCBI Taxonomy" id="1405"/>
    <lineage>
        <taxon>Bacteria</taxon>
        <taxon>Bacillati</taxon>
        <taxon>Bacillota</taxon>
        <taxon>Bacilli</taxon>
        <taxon>Bacillales</taxon>
        <taxon>Bacillaceae</taxon>
        <taxon>Bacillus</taxon>
        <taxon>Bacillus cereus group</taxon>
    </lineage>
</organism>
<accession>A0A1S9T5E1</accession>
<keyword evidence="1" id="KW-1133">Transmembrane helix</keyword>
<evidence type="ECO:0000313" key="5">
    <source>
        <dbReference type="Proteomes" id="UP000437562"/>
    </source>
</evidence>
<feature type="transmembrane region" description="Helical" evidence="1">
    <location>
        <begin position="31"/>
        <end position="50"/>
    </location>
</feature>
<dbReference type="EMBL" id="CABWMC010000029">
    <property type="protein sequence ID" value="VXC58135.1"/>
    <property type="molecule type" value="Genomic_DNA"/>
</dbReference>
<reference evidence="3 5" key="2">
    <citation type="submission" date="2019-10" db="EMBL/GenBank/DDBJ databases">
        <authorList>
            <person name="Karimi E."/>
        </authorList>
    </citation>
    <scope>NUCLEOTIDE SEQUENCE [LARGE SCALE GENOMIC DNA]</scope>
    <source>
        <strain evidence="3">Bacillus sp. 71</strain>
    </source>
</reference>
<keyword evidence="1" id="KW-0472">Membrane</keyword>
<accession>A0A0D6SS88</accession>
<evidence type="ECO:0000313" key="3">
    <source>
        <dbReference type="EMBL" id="VXC58135.1"/>
    </source>
</evidence>
<gene>
    <name evidence="3" type="ORF">BACI71_40277</name>
    <name evidence="2" type="ORF">BW900_19345</name>
</gene>
<dbReference type="EMBL" id="MUAI01000019">
    <property type="protein sequence ID" value="OOR04919.1"/>
    <property type="molecule type" value="Genomic_DNA"/>
</dbReference>
<evidence type="ECO:0000313" key="4">
    <source>
        <dbReference type="Proteomes" id="UP000190696"/>
    </source>
</evidence>
<dbReference type="Proteomes" id="UP000437562">
    <property type="component" value="Unassembled WGS sequence"/>
</dbReference>
<keyword evidence="1" id="KW-0812">Transmembrane</keyword>
<dbReference type="RefSeq" id="WP_235713853.1">
    <property type="nucleotide sequence ID" value="NZ_CM125442.1"/>
</dbReference>
<protein>
    <submittedName>
        <fullName evidence="2">Uncharacterized protein</fullName>
    </submittedName>
</protein>
<name>A0A0D6SS88_BACMY</name>
<accession>A0A653ZSB6</accession>
<evidence type="ECO:0000256" key="1">
    <source>
        <dbReference type="SAM" id="Phobius"/>
    </source>
</evidence>
<feature type="transmembrane region" description="Helical" evidence="1">
    <location>
        <begin position="7"/>
        <end position="25"/>
    </location>
</feature>
<evidence type="ECO:0000313" key="2">
    <source>
        <dbReference type="EMBL" id="OOR04919.1"/>
    </source>
</evidence>